<comment type="caution">
    <text evidence="2">The sequence shown here is derived from an EMBL/GenBank/DDBJ whole genome shotgun (WGS) entry which is preliminary data.</text>
</comment>
<feature type="transmembrane region" description="Helical" evidence="1">
    <location>
        <begin position="12"/>
        <end position="36"/>
    </location>
</feature>
<reference evidence="2" key="1">
    <citation type="submission" date="2016-10" db="EMBL/GenBank/DDBJ databases">
        <authorList>
            <person name="Benchimol M."/>
            <person name="Almeida L.G."/>
            <person name="Vasconcelos A.T."/>
            <person name="Perreira-Neves A."/>
            <person name="Rosa I.A."/>
            <person name="Tasca T."/>
            <person name="Bogo M.R."/>
            <person name="de Souza W."/>
        </authorList>
    </citation>
    <scope>NUCLEOTIDE SEQUENCE [LARGE SCALE GENOMIC DNA]</scope>
    <source>
        <strain evidence="2">K</strain>
    </source>
</reference>
<evidence type="ECO:0000313" key="2">
    <source>
        <dbReference type="EMBL" id="OHS92983.1"/>
    </source>
</evidence>
<dbReference type="RefSeq" id="XP_068346120.1">
    <property type="nucleotide sequence ID" value="XM_068496480.1"/>
</dbReference>
<keyword evidence="1" id="KW-0812">Transmembrane</keyword>
<keyword evidence="1" id="KW-0472">Membrane</keyword>
<dbReference type="VEuPathDB" id="TrichDB:TRFO_12175"/>
<proteinExistence type="predicted"/>
<dbReference type="GeneID" id="94831184"/>
<organism evidence="2 3">
    <name type="scientific">Tritrichomonas foetus</name>
    <dbReference type="NCBI Taxonomy" id="1144522"/>
    <lineage>
        <taxon>Eukaryota</taxon>
        <taxon>Metamonada</taxon>
        <taxon>Parabasalia</taxon>
        <taxon>Tritrichomonadida</taxon>
        <taxon>Tritrichomonadidae</taxon>
        <taxon>Tritrichomonas</taxon>
    </lineage>
</organism>
<gene>
    <name evidence="2" type="ORF">TRFO_12175</name>
</gene>
<protein>
    <recommendedName>
        <fullName evidence="4">Nucleotide-diphospho-sugar transferase domain-containing protein</fullName>
    </recommendedName>
</protein>
<evidence type="ECO:0000313" key="3">
    <source>
        <dbReference type="Proteomes" id="UP000179807"/>
    </source>
</evidence>
<name>A0A1J4J4B4_9EUKA</name>
<sequence length="384" mass="45135">MTNTKLSKQNHATFLKIIYIISCSCMILFCTCNLYHIGNFFFSNRIDFAIIDKFFNLLHGSLNNNNKSNSSEYYMCCVPYLPKKSFSSRKDLVITTLLRNETEYFLLNLFSIRQSGCNATIVIIYNDEIVFSSNAIKMMNNFDVQTFSISLTSTLKAQSLENVHNSLIRSFLNKHHKEFERVMSFTIENVFFENDPFEYFVGDYLYLFQESLVKMKNCNRSFINEFTIRWSSYDDMMETKTIVGSGIFAGSMNQMERFYDRYASKDIRESNPYADGQINGLFYRNILDVSAIPYLLHNHFGPVHSLKDDNKSYDYYFDNKNYLYVKNLADRVANVLYQTEEDPLVLNGLVNRCNVDRFLFQTPEISKSIVNDHEYSFNYSYYFN</sequence>
<keyword evidence="3" id="KW-1185">Reference proteome</keyword>
<dbReference type="EMBL" id="MLAK01001448">
    <property type="protein sequence ID" value="OHS92983.1"/>
    <property type="molecule type" value="Genomic_DNA"/>
</dbReference>
<dbReference type="AlphaFoldDB" id="A0A1J4J4B4"/>
<evidence type="ECO:0008006" key="4">
    <source>
        <dbReference type="Google" id="ProtNLM"/>
    </source>
</evidence>
<evidence type="ECO:0000256" key="1">
    <source>
        <dbReference type="SAM" id="Phobius"/>
    </source>
</evidence>
<keyword evidence="1" id="KW-1133">Transmembrane helix</keyword>
<accession>A0A1J4J4B4</accession>
<dbReference type="Proteomes" id="UP000179807">
    <property type="component" value="Unassembled WGS sequence"/>
</dbReference>